<proteinExistence type="predicted"/>
<sequence length="26" mass="3022">VLIWKVMLFVVLMVIANLRATGTRNY</sequence>
<dbReference type="AlphaFoldDB" id="J9FAM0"/>
<reference evidence="1" key="1">
    <citation type="journal article" date="2012" name="PLoS ONE">
        <title>Gene sets for utilization of primary and secondary nutrition supplies in the distal gut of endangered iberian lynx.</title>
        <authorList>
            <person name="Alcaide M."/>
            <person name="Messina E."/>
            <person name="Richter M."/>
            <person name="Bargiela R."/>
            <person name="Peplies J."/>
            <person name="Huws S.A."/>
            <person name="Newbold C.J."/>
            <person name="Golyshin P.N."/>
            <person name="Simon M.A."/>
            <person name="Lopez G."/>
            <person name="Yakimov M.M."/>
            <person name="Ferrer M."/>
        </authorList>
    </citation>
    <scope>NUCLEOTIDE SEQUENCE</scope>
</reference>
<accession>J9FAM0</accession>
<organism evidence="1">
    <name type="scientific">gut metagenome</name>
    <dbReference type="NCBI Taxonomy" id="749906"/>
    <lineage>
        <taxon>unclassified sequences</taxon>
        <taxon>metagenomes</taxon>
        <taxon>organismal metagenomes</taxon>
    </lineage>
</organism>
<feature type="non-terminal residue" evidence="1">
    <location>
        <position position="1"/>
    </location>
</feature>
<dbReference type="EMBL" id="AMCI01008150">
    <property type="protein sequence ID" value="EJW91478.1"/>
    <property type="molecule type" value="Genomic_DNA"/>
</dbReference>
<gene>
    <name evidence="1" type="ORF">EVA_20414</name>
</gene>
<evidence type="ECO:0000313" key="1">
    <source>
        <dbReference type="EMBL" id="EJW91478.1"/>
    </source>
</evidence>
<name>J9FAM0_9ZZZZ</name>
<protein>
    <submittedName>
        <fullName evidence="1">Secreted protein</fullName>
    </submittedName>
</protein>
<comment type="caution">
    <text evidence="1">The sequence shown here is derived from an EMBL/GenBank/DDBJ whole genome shotgun (WGS) entry which is preliminary data.</text>
</comment>